<organism evidence="14 15">
    <name type="scientific">Cirrhinus molitorella</name>
    <name type="common">mud carp</name>
    <dbReference type="NCBI Taxonomy" id="172907"/>
    <lineage>
        <taxon>Eukaryota</taxon>
        <taxon>Metazoa</taxon>
        <taxon>Chordata</taxon>
        <taxon>Craniata</taxon>
        <taxon>Vertebrata</taxon>
        <taxon>Euteleostomi</taxon>
        <taxon>Actinopterygii</taxon>
        <taxon>Neopterygii</taxon>
        <taxon>Teleostei</taxon>
        <taxon>Ostariophysi</taxon>
        <taxon>Cypriniformes</taxon>
        <taxon>Cyprinidae</taxon>
        <taxon>Labeoninae</taxon>
        <taxon>Labeonini</taxon>
        <taxon>Cirrhinus</taxon>
    </lineage>
</organism>
<dbReference type="PROSITE" id="PS50262">
    <property type="entry name" value="G_PROTEIN_RECEP_F1_2"/>
    <property type="match status" value="1"/>
</dbReference>
<comment type="caution">
    <text evidence="14">The sequence shown here is derived from an EMBL/GenBank/DDBJ whole genome shotgun (WGS) entry which is preliminary data.</text>
</comment>
<keyword evidence="2" id="KW-1003">Cell membrane</keyword>
<keyword evidence="7" id="KW-1015">Disulfide bond</keyword>
<feature type="transmembrane region" description="Helical" evidence="12">
    <location>
        <begin position="201"/>
        <end position="223"/>
    </location>
</feature>
<evidence type="ECO:0000256" key="4">
    <source>
        <dbReference type="ARBA" id="ARBA00022989"/>
    </source>
</evidence>
<reference evidence="14 15" key="1">
    <citation type="submission" date="2023-09" db="EMBL/GenBank/DDBJ databases">
        <authorList>
            <person name="Wang M."/>
        </authorList>
    </citation>
    <scope>NUCLEOTIDE SEQUENCE [LARGE SCALE GENOMIC DNA]</scope>
    <source>
        <strain evidence="14">GT-2023</strain>
        <tissue evidence="14">Liver</tissue>
    </source>
</reference>
<dbReference type="PRINTS" id="PR00237">
    <property type="entry name" value="GPCRRHODOPSN"/>
</dbReference>
<proteinExistence type="predicted"/>
<evidence type="ECO:0000256" key="8">
    <source>
        <dbReference type="ARBA" id="ARBA00023170"/>
    </source>
</evidence>
<evidence type="ECO:0000256" key="1">
    <source>
        <dbReference type="ARBA" id="ARBA00004651"/>
    </source>
</evidence>
<protein>
    <recommendedName>
        <fullName evidence="11">G-protein coupled bile acid receptor 1</fullName>
    </recommendedName>
</protein>
<keyword evidence="15" id="KW-1185">Reference proteome</keyword>
<evidence type="ECO:0000256" key="11">
    <source>
        <dbReference type="ARBA" id="ARBA00040522"/>
    </source>
</evidence>
<keyword evidence="9" id="KW-0325">Glycoprotein</keyword>
<keyword evidence="10" id="KW-0807">Transducer</keyword>
<dbReference type="Pfam" id="PF00001">
    <property type="entry name" value="7tm_1"/>
    <property type="match status" value="1"/>
</dbReference>
<evidence type="ECO:0000256" key="7">
    <source>
        <dbReference type="ARBA" id="ARBA00023157"/>
    </source>
</evidence>
<comment type="subcellular location">
    <subcellularLocation>
        <location evidence="1">Cell membrane</location>
        <topology evidence="1">Multi-pass membrane protein</topology>
    </subcellularLocation>
</comment>
<keyword evidence="3 12" id="KW-0812">Transmembrane</keyword>
<evidence type="ECO:0000259" key="13">
    <source>
        <dbReference type="PROSITE" id="PS50262"/>
    </source>
</evidence>
<evidence type="ECO:0000256" key="2">
    <source>
        <dbReference type="ARBA" id="ARBA00022475"/>
    </source>
</evidence>
<accession>A0ABR3MS55</accession>
<dbReference type="PANTHER" id="PTHR24246:SF31">
    <property type="entry name" value="G-PROTEIN COUPLED BILE ACID RECEPTOR 1"/>
    <property type="match status" value="1"/>
</dbReference>
<dbReference type="InterPro" id="IPR000276">
    <property type="entry name" value="GPCR_Rhodpsn"/>
</dbReference>
<keyword evidence="6 12" id="KW-0472">Membrane</keyword>
<name>A0ABR3MS55_9TELE</name>
<sequence>MRPFEGNLRKMTQRLINVFAVAPGKASLTVACLLFLSKLFSSISAVRVQLTLFERTVPHSGWRRFSLVYSSGEHHSIMDPLDRLNSEKLIYYLTVPLSSIIIVSNLFIIIGIACNRQLHNTPNYFFLSLLVADLCTGITLQFIPRMSLDRQLDFKNCLVMYIFPNFLFLSFLFNLVMVHYERYLCIVSPLHHSQFWVHRCFPLALLTVWLPPLLYASLPAFGWNNWVEPNANKSSNSNATLLGSSTSHNSSKENEICTYKQVFPTAFIYLEVCGLVLPAMLSIVAMTGRVLWIAHKQLQNICKLHRAVDRLQPSDHEQQLNLRYAKCVAAVSLTFLVCWVPYIIFQLMSVTALQGGVSLQSSSLYIIMSCTGIGSMAVIPLILGLANKQYTEPISRVMLKLRNRWRGGQNNRDIAL</sequence>
<keyword evidence="8" id="KW-0675">Receptor</keyword>
<evidence type="ECO:0000313" key="15">
    <source>
        <dbReference type="Proteomes" id="UP001558613"/>
    </source>
</evidence>
<evidence type="ECO:0000256" key="3">
    <source>
        <dbReference type="ARBA" id="ARBA00022692"/>
    </source>
</evidence>
<feature type="transmembrane region" description="Helical" evidence="12">
    <location>
        <begin position="364"/>
        <end position="386"/>
    </location>
</feature>
<dbReference type="InterPro" id="IPR017452">
    <property type="entry name" value="GPCR_Rhodpsn_7TM"/>
</dbReference>
<feature type="transmembrane region" description="Helical" evidence="12">
    <location>
        <begin position="268"/>
        <end position="294"/>
    </location>
</feature>
<dbReference type="PANTHER" id="PTHR24246">
    <property type="entry name" value="OLFACTORY RECEPTOR AND ADENOSINE RECEPTOR"/>
    <property type="match status" value="1"/>
</dbReference>
<feature type="transmembrane region" description="Helical" evidence="12">
    <location>
        <begin position="124"/>
        <end position="143"/>
    </location>
</feature>
<evidence type="ECO:0000256" key="5">
    <source>
        <dbReference type="ARBA" id="ARBA00023040"/>
    </source>
</evidence>
<evidence type="ECO:0000256" key="12">
    <source>
        <dbReference type="SAM" id="Phobius"/>
    </source>
</evidence>
<dbReference type="Proteomes" id="UP001558613">
    <property type="component" value="Unassembled WGS sequence"/>
</dbReference>
<dbReference type="SUPFAM" id="SSF81321">
    <property type="entry name" value="Family A G protein-coupled receptor-like"/>
    <property type="match status" value="1"/>
</dbReference>
<evidence type="ECO:0000313" key="14">
    <source>
        <dbReference type="EMBL" id="KAL1267441.1"/>
    </source>
</evidence>
<gene>
    <name evidence="14" type="ORF">QQF64_032804</name>
</gene>
<evidence type="ECO:0000256" key="6">
    <source>
        <dbReference type="ARBA" id="ARBA00023136"/>
    </source>
</evidence>
<feature type="domain" description="G-protein coupled receptors family 1 profile" evidence="13">
    <location>
        <begin position="104"/>
        <end position="383"/>
    </location>
</feature>
<evidence type="ECO:0000256" key="10">
    <source>
        <dbReference type="ARBA" id="ARBA00023224"/>
    </source>
</evidence>
<dbReference type="EMBL" id="JAYMGO010000009">
    <property type="protein sequence ID" value="KAL1267441.1"/>
    <property type="molecule type" value="Genomic_DNA"/>
</dbReference>
<dbReference type="CDD" id="cd15905">
    <property type="entry name" value="7tmA_GPBAR1"/>
    <property type="match status" value="1"/>
</dbReference>
<feature type="transmembrane region" description="Helical" evidence="12">
    <location>
        <begin position="324"/>
        <end position="344"/>
    </location>
</feature>
<dbReference type="Gene3D" id="1.20.1070.10">
    <property type="entry name" value="Rhodopsin 7-helix transmembrane proteins"/>
    <property type="match status" value="1"/>
</dbReference>
<keyword evidence="5" id="KW-0297">G-protein coupled receptor</keyword>
<keyword evidence="4 12" id="KW-1133">Transmembrane helix</keyword>
<feature type="transmembrane region" description="Helical" evidence="12">
    <location>
        <begin position="89"/>
        <end position="112"/>
    </location>
</feature>
<evidence type="ECO:0000256" key="9">
    <source>
        <dbReference type="ARBA" id="ARBA00023180"/>
    </source>
</evidence>
<feature type="transmembrane region" description="Helical" evidence="12">
    <location>
        <begin position="158"/>
        <end position="180"/>
    </location>
</feature>